<sequence length="69" mass="7603">MRWLTAVTRFFTLRHQLAVPVGLETKVSDFHDRARGAAVLAIKVLVLGSAEARGTVNFPAAKGARRRLM</sequence>
<reference evidence="1 2" key="1">
    <citation type="journal article" date="2019" name="Int. J. Syst. Evol. Microbiol.">
        <title>The Global Catalogue of Microorganisms (GCM) 10K type strain sequencing project: providing services to taxonomists for standard genome sequencing and annotation.</title>
        <authorList>
            <consortium name="The Broad Institute Genomics Platform"/>
            <consortium name="The Broad Institute Genome Sequencing Center for Infectious Disease"/>
            <person name="Wu L."/>
            <person name="Ma J."/>
        </authorList>
    </citation>
    <scope>NUCLEOTIDE SEQUENCE [LARGE SCALE GENOMIC DNA]</scope>
    <source>
        <strain evidence="1 2">JCM 3053</strain>
    </source>
</reference>
<dbReference type="Proteomes" id="UP001501474">
    <property type="component" value="Unassembled WGS sequence"/>
</dbReference>
<gene>
    <name evidence="1" type="ORF">GCM10010104_37750</name>
</gene>
<evidence type="ECO:0000313" key="2">
    <source>
        <dbReference type="Proteomes" id="UP001501474"/>
    </source>
</evidence>
<organism evidence="1 2">
    <name type="scientific">Streptomyces indiaensis</name>
    <dbReference type="NCBI Taxonomy" id="284033"/>
    <lineage>
        <taxon>Bacteria</taxon>
        <taxon>Bacillati</taxon>
        <taxon>Actinomycetota</taxon>
        <taxon>Actinomycetes</taxon>
        <taxon>Kitasatosporales</taxon>
        <taxon>Streptomycetaceae</taxon>
        <taxon>Streptomyces</taxon>
    </lineage>
</organism>
<accession>A0ABN3DQR6</accession>
<protein>
    <submittedName>
        <fullName evidence="1">Uncharacterized protein</fullName>
    </submittedName>
</protein>
<proteinExistence type="predicted"/>
<name>A0ABN3DQR6_9ACTN</name>
<keyword evidence="2" id="KW-1185">Reference proteome</keyword>
<evidence type="ECO:0000313" key="1">
    <source>
        <dbReference type="EMBL" id="GAA2238987.1"/>
    </source>
</evidence>
<comment type="caution">
    <text evidence="1">The sequence shown here is derived from an EMBL/GenBank/DDBJ whole genome shotgun (WGS) entry which is preliminary data.</text>
</comment>
<dbReference type="EMBL" id="BAAART010000077">
    <property type="protein sequence ID" value="GAA2238987.1"/>
    <property type="molecule type" value="Genomic_DNA"/>
</dbReference>